<accession>A0A1Y1HWF8</accession>
<dbReference type="Pfam" id="PF05183">
    <property type="entry name" value="RdRP"/>
    <property type="match status" value="1"/>
</dbReference>
<dbReference type="STRING" id="105231.A0A1Y1HWF8"/>
<sequence>MAANSVFVGGVPPMCASSELALSIVQAIRTTTGLKPKECTAPEPKLPGRARFAFVTFRSEEEARECIRYDQHIYLGGVSLTVRARRNGTRRTETEEDKVRLDRGVRLEMGHLTGPREVCVTWKANGTDGTDGLKGAPKEVALEADFSARRLSLVVRCADHDRGSSTGEEPEPTSPLEEVLGRLLHSGKRSRLEADLDPLVGYVCSGTGSSPQASTWREEDEWSRTVDFTGNDSIGRSFCYVLFFPNDETNRKIARELCRGFGRFHLLRHAVSLDQLIMREWEHCRRGAVQTPEVSSFPTVHGIRGVLFHLMFQVQQLVQHGVVAESALARDARFYAQLLPASCFEEQIAERALKEMVGSSAYIFRPAERLSEIRRKLRRGAQRPVALLDKPAPVARFRQAVRGFPVGSRRYEFLAFSTSQVREQAVWFYAPEEEETADGVRKRLGQFEGINNVGESAKERF</sequence>
<dbReference type="CDD" id="cd00590">
    <property type="entry name" value="RRM_SF"/>
    <property type="match status" value="1"/>
</dbReference>
<comment type="function">
    <text evidence="1">Probably involved in the RNA silencing pathway and required for the generation of small interfering RNAs (siRNAs).</text>
</comment>
<proteinExistence type="inferred from homology"/>
<dbReference type="Gene3D" id="3.30.70.330">
    <property type="match status" value="1"/>
</dbReference>
<dbReference type="Proteomes" id="UP000054558">
    <property type="component" value="Unassembled WGS sequence"/>
</dbReference>
<comment type="similarity">
    <text evidence="1">Belongs to the RdRP family.</text>
</comment>
<dbReference type="InterPro" id="IPR057596">
    <property type="entry name" value="RDRP_core"/>
</dbReference>
<evidence type="ECO:0000259" key="2">
    <source>
        <dbReference type="Pfam" id="PF05183"/>
    </source>
</evidence>
<keyword evidence="1" id="KW-0808">Transferase</keyword>
<feature type="domain" description="RDRP core" evidence="2">
    <location>
        <begin position="401"/>
        <end position="452"/>
    </location>
</feature>
<organism evidence="3 4">
    <name type="scientific">Klebsormidium nitens</name>
    <name type="common">Green alga</name>
    <name type="synonym">Ulothrix nitens</name>
    <dbReference type="NCBI Taxonomy" id="105231"/>
    <lineage>
        <taxon>Eukaryota</taxon>
        <taxon>Viridiplantae</taxon>
        <taxon>Streptophyta</taxon>
        <taxon>Klebsormidiophyceae</taxon>
        <taxon>Klebsormidiales</taxon>
        <taxon>Klebsormidiaceae</taxon>
        <taxon>Klebsormidium</taxon>
    </lineage>
</organism>
<reference evidence="3 4" key="1">
    <citation type="journal article" date="2014" name="Nat. Commun.">
        <title>Klebsormidium flaccidum genome reveals primary factors for plant terrestrial adaptation.</title>
        <authorList>
            <person name="Hori K."/>
            <person name="Maruyama F."/>
            <person name="Fujisawa T."/>
            <person name="Togashi T."/>
            <person name="Yamamoto N."/>
            <person name="Seo M."/>
            <person name="Sato S."/>
            <person name="Yamada T."/>
            <person name="Mori H."/>
            <person name="Tajima N."/>
            <person name="Moriyama T."/>
            <person name="Ikeuchi M."/>
            <person name="Watanabe M."/>
            <person name="Wada H."/>
            <person name="Kobayashi K."/>
            <person name="Saito M."/>
            <person name="Masuda T."/>
            <person name="Sasaki-Sekimoto Y."/>
            <person name="Mashiguchi K."/>
            <person name="Awai K."/>
            <person name="Shimojima M."/>
            <person name="Masuda S."/>
            <person name="Iwai M."/>
            <person name="Nobusawa T."/>
            <person name="Narise T."/>
            <person name="Kondo S."/>
            <person name="Saito H."/>
            <person name="Sato R."/>
            <person name="Murakawa M."/>
            <person name="Ihara Y."/>
            <person name="Oshima-Yamada Y."/>
            <person name="Ohtaka K."/>
            <person name="Satoh M."/>
            <person name="Sonobe K."/>
            <person name="Ishii M."/>
            <person name="Ohtani R."/>
            <person name="Kanamori-Sato M."/>
            <person name="Honoki R."/>
            <person name="Miyazaki D."/>
            <person name="Mochizuki H."/>
            <person name="Umetsu J."/>
            <person name="Higashi K."/>
            <person name="Shibata D."/>
            <person name="Kamiya Y."/>
            <person name="Sato N."/>
            <person name="Nakamura Y."/>
            <person name="Tabata S."/>
            <person name="Ida S."/>
            <person name="Kurokawa K."/>
            <person name="Ohta H."/>
        </authorList>
    </citation>
    <scope>NUCLEOTIDE SEQUENCE [LARGE SCALE GENOMIC DNA]</scope>
    <source>
        <strain evidence="3 4">NIES-2285</strain>
    </source>
</reference>
<name>A0A1Y1HWF8_KLENI</name>
<keyword evidence="4" id="KW-1185">Reference proteome</keyword>
<dbReference type="InterPro" id="IPR007855">
    <property type="entry name" value="RDRP"/>
</dbReference>
<dbReference type="GO" id="GO:0031047">
    <property type="term" value="P:regulatory ncRNA-mediated gene silencing"/>
    <property type="evidence" value="ECO:0007669"/>
    <property type="project" value="UniProtKB-KW"/>
</dbReference>
<dbReference type="EMBL" id="DF237050">
    <property type="protein sequence ID" value="GAQ82122.1"/>
    <property type="molecule type" value="Genomic_DNA"/>
</dbReference>
<protein>
    <recommendedName>
        <fullName evidence="1">RNA-dependent RNA polymerase</fullName>
        <ecNumber evidence="1">2.7.7.48</ecNumber>
    </recommendedName>
</protein>
<dbReference type="GO" id="GO:0003968">
    <property type="term" value="F:RNA-directed RNA polymerase activity"/>
    <property type="evidence" value="ECO:0007669"/>
    <property type="project" value="UniProtKB-KW"/>
</dbReference>
<dbReference type="GO" id="GO:0003723">
    <property type="term" value="F:RNA binding"/>
    <property type="evidence" value="ECO:0007669"/>
    <property type="project" value="UniProtKB-KW"/>
</dbReference>
<keyword evidence="1" id="KW-0694">RNA-binding</keyword>
<dbReference type="InterPro" id="IPR012677">
    <property type="entry name" value="Nucleotide-bd_a/b_plait_sf"/>
</dbReference>
<evidence type="ECO:0000256" key="1">
    <source>
        <dbReference type="RuleBase" id="RU363098"/>
    </source>
</evidence>
<gene>
    <name evidence="3" type="ORF">KFL_001010080</name>
</gene>
<evidence type="ECO:0000313" key="4">
    <source>
        <dbReference type="Proteomes" id="UP000054558"/>
    </source>
</evidence>
<dbReference type="SUPFAM" id="SSF54928">
    <property type="entry name" value="RNA-binding domain, RBD"/>
    <property type="match status" value="1"/>
</dbReference>
<dbReference type="InterPro" id="IPR035979">
    <property type="entry name" value="RBD_domain_sf"/>
</dbReference>
<dbReference type="EC" id="2.7.7.48" evidence="1"/>
<dbReference type="OrthoDB" id="1602082at2759"/>
<dbReference type="PANTHER" id="PTHR23079:SF55">
    <property type="entry name" value="RNA-DIRECTED RNA POLYMERASE"/>
    <property type="match status" value="1"/>
</dbReference>
<keyword evidence="1" id="KW-0548">Nucleotidyltransferase</keyword>
<dbReference type="PANTHER" id="PTHR23079">
    <property type="entry name" value="RNA-DEPENDENT RNA POLYMERASE"/>
    <property type="match status" value="1"/>
</dbReference>
<comment type="catalytic activity">
    <reaction evidence="1">
        <text>RNA(n) + a ribonucleoside 5'-triphosphate = RNA(n+1) + diphosphate</text>
        <dbReference type="Rhea" id="RHEA:21248"/>
        <dbReference type="Rhea" id="RHEA-COMP:14527"/>
        <dbReference type="Rhea" id="RHEA-COMP:17342"/>
        <dbReference type="ChEBI" id="CHEBI:33019"/>
        <dbReference type="ChEBI" id="CHEBI:61557"/>
        <dbReference type="ChEBI" id="CHEBI:140395"/>
        <dbReference type="EC" id="2.7.7.48"/>
    </reaction>
</comment>
<keyword evidence="1 3" id="KW-0696">RNA-directed RNA polymerase</keyword>
<keyword evidence="1" id="KW-0943">RNA-mediated gene silencing</keyword>
<evidence type="ECO:0000313" key="3">
    <source>
        <dbReference type="EMBL" id="GAQ82122.1"/>
    </source>
</evidence>
<dbReference type="AlphaFoldDB" id="A0A1Y1HWF8"/>